<proteinExistence type="predicted"/>
<evidence type="ECO:0000313" key="1">
    <source>
        <dbReference type="EMBL" id="MDQ0114362.1"/>
    </source>
</evidence>
<reference evidence="1 2" key="1">
    <citation type="submission" date="2023-07" db="EMBL/GenBank/DDBJ databases">
        <title>Sorghum-associated microbial communities from plants grown in Nebraska, USA.</title>
        <authorList>
            <person name="Schachtman D."/>
        </authorList>
    </citation>
    <scope>NUCLEOTIDE SEQUENCE [LARGE SCALE GENOMIC DNA]</scope>
    <source>
        <strain evidence="1 2">CC482</strain>
    </source>
</reference>
<comment type="caution">
    <text evidence="1">The sequence shown here is derived from an EMBL/GenBank/DDBJ whole genome shotgun (WGS) entry which is preliminary data.</text>
</comment>
<sequence>MADSKFKEALAADIDTFINPHEFADIHTVDGREIRAVIAEDTDNQHPLNYAEGVSLVRIIAYFDAFELGVRPRKGVTMTIDGTEYEVIRVSDEIGIYVVTLEANVD</sequence>
<gene>
    <name evidence="1" type="ORF">J2T15_003817</name>
</gene>
<dbReference type="Proteomes" id="UP001229346">
    <property type="component" value="Unassembled WGS sequence"/>
</dbReference>
<protein>
    <submittedName>
        <fullName evidence="1">Uncharacterized protein</fullName>
    </submittedName>
</protein>
<evidence type="ECO:0000313" key="2">
    <source>
        <dbReference type="Proteomes" id="UP001229346"/>
    </source>
</evidence>
<dbReference type="EMBL" id="JAUSSU010000007">
    <property type="protein sequence ID" value="MDQ0114362.1"/>
    <property type="molecule type" value="Genomic_DNA"/>
</dbReference>
<accession>A0ABT9U3Z2</accession>
<name>A0ABT9U3Z2_PAEHA</name>
<keyword evidence="2" id="KW-1185">Reference proteome</keyword>
<dbReference type="RefSeq" id="WP_307205693.1">
    <property type="nucleotide sequence ID" value="NZ_JAUSSU010000007.1"/>
</dbReference>
<organism evidence="1 2">
    <name type="scientific">Paenibacillus harenae</name>
    <dbReference type="NCBI Taxonomy" id="306543"/>
    <lineage>
        <taxon>Bacteria</taxon>
        <taxon>Bacillati</taxon>
        <taxon>Bacillota</taxon>
        <taxon>Bacilli</taxon>
        <taxon>Bacillales</taxon>
        <taxon>Paenibacillaceae</taxon>
        <taxon>Paenibacillus</taxon>
    </lineage>
</organism>